<dbReference type="RefSeq" id="WP_330793184.1">
    <property type="nucleotide sequence ID" value="NZ_JAZEWV010000002.1"/>
</dbReference>
<evidence type="ECO:0000256" key="6">
    <source>
        <dbReference type="ARBA" id="ARBA00023136"/>
    </source>
</evidence>
<comment type="caution">
    <text evidence="9">The sequence shown here is derived from an EMBL/GenBank/DDBJ whole genome shotgun (WGS) entry which is preliminary data.</text>
</comment>
<name>A0ABU7P682_9ACTN</name>
<keyword evidence="5 8" id="KW-1133">Transmembrane helix</keyword>
<dbReference type="InterPro" id="IPR050171">
    <property type="entry name" value="MFS_Transporters"/>
</dbReference>
<evidence type="ECO:0000256" key="7">
    <source>
        <dbReference type="SAM" id="MobiDB-lite"/>
    </source>
</evidence>
<keyword evidence="4 8" id="KW-0812">Transmembrane</keyword>
<gene>
    <name evidence="9" type="ORF">V2S66_04960</name>
</gene>
<keyword evidence="6 8" id="KW-0472">Membrane</keyword>
<proteinExistence type="predicted"/>
<evidence type="ECO:0000313" key="10">
    <source>
        <dbReference type="Proteomes" id="UP001344658"/>
    </source>
</evidence>
<dbReference type="PANTHER" id="PTHR23517:SF2">
    <property type="entry name" value="MULTIDRUG RESISTANCE PROTEIN MDTH"/>
    <property type="match status" value="1"/>
</dbReference>
<organism evidence="9 10">
    <name type="scientific">Actinacidiphila polyblastidii</name>
    <dbReference type="NCBI Taxonomy" id="3110430"/>
    <lineage>
        <taxon>Bacteria</taxon>
        <taxon>Bacillati</taxon>
        <taxon>Actinomycetota</taxon>
        <taxon>Actinomycetes</taxon>
        <taxon>Kitasatosporales</taxon>
        <taxon>Streptomycetaceae</taxon>
        <taxon>Actinacidiphila</taxon>
    </lineage>
</organism>
<dbReference type="PANTHER" id="PTHR23517">
    <property type="entry name" value="RESISTANCE PROTEIN MDTM, PUTATIVE-RELATED-RELATED"/>
    <property type="match status" value="1"/>
</dbReference>
<comment type="subcellular location">
    <subcellularLocation>
        <location evidence="1">Cell membrane</location>
        <topology evidence="1">Multi-pass membrane protein</topology>
    </subcellularLocation>
</comment>
<dbReference type="SUPFAM" id="SSF103473">
    <property type="entry name" value="MFS general substrate transporter"/>
    <property type="match status" value="1"/>
</dbReference>
<evidence type="ECO:0000256" key="5">
    <source>
        <dbReference type="ARBA" id="ARBA00022989"/>
    </source>
</evidence>
<dbReference type="EMBL" id="JAZEWV010000002">
    <property type="protein sequence ID" value="MEE4541316.1"/>
    <property type="molecule type" value="Genomic_DNA"/>
</dbReference>
<reference evidence="9 10" key="1">
    <citation type="submission" date="2023-12" db="EMBL/GenBank/DDBJ databases">
        <title>Streptomyces sp. V4-01.</title>
        <authorList>
            <person name="Somphong A."/>
            <person name="Phongsopitanun W."/>
        </authorList>
    </citation>
    <scope>NUCLEOTIDE SEQUENCE [LARGE SCALE GENOMIC DNA]</scope>
    <source>
        <strain evidence="9 10">V4-01</strain>
    </source>
</reference>
<feature type="region of interest" description="Disordered" evidence="7">
    <location>
        <begin position="414"/>
        <end position="436"/>
    </location>
</feature>
<feature type="transmembrane region" description="Helical" evidence="8">
    <location>
        <begin position="255"/>
        <end position="276"/>
    </location>
</feature>
<feature type="transmembrane region" description="Helical" evidence="8">
    <location>
        <begin position="384"/>
        <end position="404"/>
    </location>
</feature>
<evidence type="ECO:0000256" key="1">
    <source>
        <dbReference type="ARBA" id="ARBA00004651"/>
    </source>
</evidence>
<dbReference type="Gene3D" id="1.20.1250.20">
    <property type="entry name" value="MFS general substrate transporter like domains"/>
    <property type="match status" value="1"/>
</dbReference>
<feature type="transmembrane region" description="Helical" evidence="8">
    <location>
        <begin position="21"/>
        <end position="44"/>
    </location>
</feature>
<feature type="transmembrane region" description="Helical" evidence="8">
    <location>
        <begin position="110"/>
        <end position="132"/>
    </location>
</feature>
<feature type="transmembrane region" description="Helical" evidence="8">
    <location>
        <begin position="153"/>
        <end position="170"/>
    </location>
</feature>
<dbReference type="InterPro" id="IPR036259">
    <property type="entry name" value="MFS_trans_sf"/>
</dbReference>
<keyword evidence="10" id="KW-1185">Reference proteome</keyword>
<dbReference type="Proteomes" id="UP001344658">
    <property type="component" value="Unassembled WGS sequence"/>
</dbReference>
<keyword evidence="2" id="KW-0813">Transport</keyword>
<protein>
    <submittedName>
        <fullName evidence="9">MFS transporter</fullName>
    </submittedName>
</protein>
<feature type="transmembrane region" description="Helical" evidence="8">
    <location>
        <begin position="297"/>
        <end position="322"/>
    </location>
</feature>
<feature type="transmembrane region" description="Helical" evidence="8">
    <location>
        <begin position="176"/>
        <end position="193"/>
    </location>
</feature>
<sequence>MSTISPNSFLRSLLPEPGVQRTYVTSSFISTVGGGIIMPISILYFTRIVGVDATQVGLAFMIAGLLAIPFSIPAGELADRIGPRRVAMGGLAGLCVAGIGFLFVQNFWSLIAAESVITFSFAAYMPAVGALLRRVGGEHTVKLRSQVRAAANFGVALGSLASGVGVEIGTQTSYKVLLLLFAVAQFSASLLLLRVPNFPPLPRPEQDDVDARVPRWIALRDLPFVAYATVGGAMMLQSMILEILIPVWIVDHTDAPAWAITVAFVINTTVVVLLQVRLGEKVHTVKDGGGALRRAGFVLLLGCTALGLMAGLPAWAALLLLVTGMLLLTLGEIWHAAGTFAFEYGLPPAHAQGQYQGLSNTVSGAVKAAAPALLLGFALSFGRAGWFGLGVLLALLGATGPAIARWGETTRPAAEEQVAEVAAAPASEVSPADTPA</sequence>
<evidence type="ECO:0000256" key="2">
    <source>
        <dbReference type="ARBA" id="ARBA00022448"/>
    </source>
</evidence>
<feature type="transmembrane region" description="Helical" evidence="8">
    <location>
        <begin position="86"/>
        <end position="104"/>
    </location>
</feature>
<feature type="transmembrane region" description="Helical" evidence="8">
    <location>
        <begin position="224"/>
        <end position="249"/>
    </location>
</feature>
<dbReference type="Pfam" id="PF07690">
    <property type="entry name" value="MFS_1"/>
    <property type="match status" value="1"/>
</dbReference>
<evidence type="ECO:0000256" key="8">
    <source>
        <dbReference type="SAM" id="Phobius"/>
    </source>
</evidence>
<evidence type="ECO:0000313" key="9">
    <source>
        <dbReference type="EMBL" id="MEE4541316.1"/>
    </source>
</evidence>
<evidence type="ECO:0000256" key="3">
    <source>
        <dbReference type="ARBA" id="ARBA00022475"/>
    </source>
</evidence>
<feature type="transmembrane region" description="Helical" evidence="8">
    <location>
        <begin position="56"/>
        <end position="74"/>
    </location>
</feature>
<feature type="compositionally biased region" description="Low complexity" evidence="7">
    <location>
        <begin position="415"/>
        <end position="436"/>
    </location>
</feature>
<evidence type="ECO:0000256" key="4">
    <source>
        <dbReference type="ARBA" id="ARBA00022692"/>
    </source>
</evidence>
<dbReference type="InterPro" id="IPR011701">
    <property type="entry name" value="MFS"/>
</dbReference>
<accession>A0ABU7P682</accession>
<keyword evidence="3" id="KW-1003">Cell membrane</keyword>